<proteinExistence type="inferred from homology"/>
<keyword evidence="4 7" id="KW-0573">Peptidoglycan synthesis</keyword>
<feature type="binding site" evidence="7">
    <location>
        <position position="481"/>
    </location>
    <ligand>
        <name>meso-2,6-diaminopimelate</name>
        <dbReference type="ChEBI" id="CHEBI:57791"/>
    </ligand>
</feature>
<dbReference type="NCBIfam" id="NF001124">
    <property type="entry name" value="PRK00139.1-2"/>
    <property type="match status" value="1"/>
</dbReference>
<dbReference type="HAMAP" id="MF_00208">
    <property type="entry name" value="MurE"/>
    <property type="match status" value="1"/>
</dbReference>
<comment type="subcellular location">
    <subcellularLocation>
        <location evidence="7 8">Cytoplasm</location>
    </subcellularLocation>
</comment>
<evidence type="ECO:0000256" key="5">
    <source>
        <dbReference type="ARBA" id="ARBA00023306"/>
    </source>
</evidence>
<dbReference type="InterPro" id="IPR000713">
    <property type="entry name" value="Mur_ligase_N"/>
</dbReference>
<dbReference type="Gene3D" id="3.40.1190.10">
    <property type="entry name" value="Mur-like, catalytic domain"/>
    <property type="match status" value="1"/>
</dbReference>
<organism evidence="12">
    <name type="scientific">uncultured Nocardioidaceae bacterium</name>
    <dbReference type="NCBI Taxonomy" id="253824"/>
    <lineage>
        <taxon>Bacteria</taxon>
        <taxon>Bacillati</taxon>
        <taxon>Actinomycetota</taxon>
        <taxon>Actinomycetes</taxon>
        <taxon>Propionibacteriales</taxon>
        <taxon>Nocardioidaceae</taxon>
        <taxon>environmental samples</taxon>
    </lineage>
</organism>
<dbReference type="Pfam" id="PF02875">
    <property type="entry name" value="Mur_ligase_C"/>
    <property type="match status" value="1"/>
</dbReference>
<dbReference type="GO" id="GO:0005524">
    <property type="term" value="F:ATP binding"/>
    <property type="evidence" value="ECO:0007669"/>
    <property type="project" value="UniProtKB-UniRule"/>
</dbReference>
<dbReference type="Gene3D" id="3.40.1390.10">
    <property type="entry name" value="MurE/MurF, N-terminal domain"/>
    <property type="match status" value="1"/>
</dbReference>
<dbReference type="GO" id="GO:0005737">
    <property type="term" value="C:cytoplasm"/>
    <property type="evidence" value="ECO:0007669"/>
    <property type="project" value="UniProtKB-SubCell"/>
</dbReference>
<feature type="binding site" evidence="7">
    <location>
        <position position="199"/>
    </location>
    <ligand>
        <name>UDP-N-acetyl-alpha-D-muramoyl-L-alanyl-D-glutamate</name>
        <dbReference type="ChEBI" id="CHEBI:83900"/>
    </ligand>
</feature>
<dbReference type="PANTHER" id="PTHR23135">
    <property type="entry name" value="MUR LIGASE FAMILY MEMBER"/>
    <property type="match status" value="1"/>
</dbReference>
<comment type="pathway">
    <text evidence="7 8">Cell wall biogenesis; peptidoglycan biosynthesis.</text>
</comment>
<keyword evidence="7" id="KW-0460">Magnesium</keyword>
<evidence type="ECO:0000256" key="3">
    <source>
        <dbReference type="ARBA" id="ARBA00022960"/>
    </source>
</evidence>
<comment type="cofactor">
    <cofactor evidence="7">
        <name>Mg(2+)</name>
        <dbReference type="ChEBI" id="CHEBI:18420"/>
    </cofactor>
</comment>
<name>A0A6J4KYT7_9ACTN</name>
<comment type="function">
    <text evidence="7">Catalyzes the addition of meso-diaminopimelic acid to the nucleotide precursor UDP-N-acetylmuramoyl-L-alanyl-D-glutamate (UMAG) in the biosynthesis of bacterial cell-wall peptidoglycan.</text>
</comment>
<dbReference type="SUPFAM" id="SSF63418">
    <property type="entry name" value="MurE/MurF N-terminal domain"/>
    <property type="match status" value="1"/>
</dbReference>
<keyword evidence="6 7" id="KW-0961">Cell wall biogenesis/degradation</keyword>
<comment type="similarity">
    <text evidence="1 7">Belongs to the MurCDEF family. MurE subfamily.</text>
</comment>
<dbReference type="GO" id="GO:0071555">
    <property type="term" value="P:cell wall organization"/>
    <property type="evidence" value="ECO:0007669"/>
    <property type="project" value="UniProtKB-KW"/>
</dbReference>
<feature type="binding site" evidence="7">
    <location>
        <begin position="429"/>
        <end position="432"/>
    </location>
    <ligand>
        <name>meso-2,6-diaminopimelate</name>
        <dbReference type="ChEBI" id="CHEBI:57791"/>
    </ligand>
</feature>
<dbReference type="EMBL" id="CADCUG010000022">
    <property type="protein sequence ID" value="CAA9317939.1"/>
    <property type="molecule type" value="Genomic_DNA"/>
</dbReference>
<feature type="binding site" evidence="7">
    <location>
        <position position="205"/>
    </location>
    <ligand>
        <name>UDP-N-acetyl-alpha-D-muramoyl-L-alanyl-D-glutamate</name>
        <dbReference type="ChEBI" id="CHEBI:83900"/>
    </ligand>
</feature>
<evidence type="ECO:0000256" key="7">
    <source>
        <dbReference type="HAMAP-Rule" id="MF_00208"/>
    </source>
</evidence>
<feature type="binding site" evidence="7">
    <location>
        <begin position="172"/>
        <end position="173"/>
    </location>
    <ligand>
        <name>UDP-N-acetyl-alpha-D-muramoyl-L-alanyl-D-glutamate</name>
        <dbReference type="ChEBI" id="CHEBI:83900"/>
    </ligand>
</feature>
<evidence type="ECO:0000256" key="4">
    <source>
        <dbReference type="ARBA" id="ARBA00022984"/>
    </source>
</evidence>
<keyword evidence="7" id="KW-0067">ATP-binding</keyword>
<accession>A0A6J4KYT7</accession>
<dbReference type="EC" id="6.3.2.13" evidence="7"/>
<evidence type="ECO:0000259" key="10">
    <source>
        <dbReference type="Pfam" id="PF02875"/>
    </source>
</evidence>
<feature type="binding site" evidence="7">
    <location>
        <begin position="130"/>
        <end position="136"/>
    </location>
    <ligand>
        <name>ATP</name>
        <dbReference type="ChEBI" id="CHEBI:30616"/>
    </ligand>
</feature>
<dbReference type="NCBIfam" id="NF001126">
    <property type="entry name" value="PRK00139.1-4"/>
    <property type="match status" value="1"/>
</dbReference>
<keyword evidence="5 7" id="KW-0131">Cell cycle</keyword>
<dbReference type="AlphaFoldDB" id="A0A6J4KYT7"/>
<feature type="binding site" evidence="7">
    <location>
        <position position="485"/>
    </location>
    <ligand>
        <name>meso-2,6-diaminopimelate</name>
        <dbReference type="ChEBI" id="CHEBI:57791"/>
    </ligand>
</feature>
<comment type="PTM">
    <text evidence="7">Carboxylation is probably crucial for Mg(2+) binding and, consequently, for the gamma-phosphate positioning of ATP.</text>
</comment>
<protein>
    <recommendedName>
        <fullName evidence="7">UDP-N-acetylmuramoyl-L-alanyl-D-glutamate--2,6-diaminopimelate ligase</fullName>
        <ecNumber evidence="7">6.3.2.13</ecNumber>
    </recommendedName>
    <alternativeName>
        <fullName evidence="7">Meso-A2pm-adding enzyme</fullName>
    </alternativeName>
    <alternativeName>
        <fullName evidence="7">Meso-diaminopimelate-adding enzyme</fullName>
    </alternativeName>
    <alternativeName>
        <fullName evidence="7">UDP-MurNAc-L-Ala-D-Glu:meso-diaminopimelate ligase</fullName>
    </alternativeName>
    <alternativeName>
        <fullName evidence="7">UDP-MurNAc-tripeptide synthetase</fullName>
    </alternativeName>
    <alternativeName>
        <fullName evidence="7">UDP-N-acetylmuramyl-tripeptide synthetase</fullName>
    </alternativeName>
</protein>
<evidence type="ECO:0000259" key="9">
    <source>
        <dbReference type="Pfam" id="PF01225"/>
    </source>
</evidence>
<dbReference type="InterPro" id="IPR004101">
    <property type="entry name" value="Mur_ligase_C"/>
</dbReference>
<dbReference type="InterPro" id="IPR035911">
    <property type="entry name" value="MurE/MurF_N"/>
</dbReference>
<evidence type="ECO:0000256" key="2">
    <source>
        <dbReference type="ARBA" id="ARBA00022618"/>
    </source>
</evidence>
<feature type="modified residue" description="N6-carboxylysine" evidence="7">
    <location>
        <position position="239"/>
    </location>
</feature>
<dbReference type="SUPFAM" id="SSF53244">
    <property type="entry name" value="MurD-like peptide ligases, peptide-binding domain"/>
    <property type="match status" value="1"/>
</dbReference>
<dbReference type="Gene3D" id="3.90.190.20">
    <property type="entry name" value="Mur ligase, C-terminal domain"/>
    <property type="match status" value="1"/>
</dbReference>
<evidence type="ECO:0000313" key="12">
    <source>
        <dbReference type="EMBL" id="CAA9317939.1"/>
    </source>
</evidence>
<gene>
    <name evidence="7" type="primary">murE</name>
    <name evidence="12" type="ORF">AVDCRST_MAG29-235</name>
</gene>
<reference evidence="12" key="1">
    <citation type="submission" date="2020-02" db="EMBL/GenBank/DDBJ databases">
        <authorList>
            <person name="Meier V. D."/>
        </authorList>
    </citation>
    <scope>NUCLEOTIDE SEQUENCE</scope>
    <source>
        <strain evidence="12">AVDCRST_MAG29</strain>
    </source>
</reference>
<dbReference type="UniPathway" id="UPA00219"/>
<feature type="domain" description="Mur ligase N-terminal catalytic" evidence="9">
    <location>
        <begin position="40"/>
        <end position="116"/>
    </location>
</feature>
<dbReference type="GO" id="GO:0051301">
    <property type="term" value="P:cell division"/>
    <property type="evidence" value="ECO:0007669"/>
    <property type="project" value="UniProtKB-KW"/>
</dbReference>
<evidence type="ECO:0000256" key="8">
    <source>
        <dbReference type="RuleBase" id="RU004135"/>
    </source>
</evidence>
<evidence type="ECO:0000256" key="1">
    <source>
        <dbReference type="ARBA" id="ARBA00005898"/>
    </source>
</evidence>
<dbReference type="GO" id="GO:0008360">
    <property type="term" value="P:regulation of cell shape"/>
    <property type="evidence" value="ECO:0007669"/>
    <property type="project" value="UniProtKB-KW"/>
</dbReference>
<keyword evidence="7" id="KW-0963">Cytoplasm</keyword>
<feature type="short sequence motif" description="Meso-diaminopimelate recognition motif" evidence="7">
    <location>
        <begin position="429"/>
        <end position="432"/>
    </location>
</feature>
<keyword evidence="3 7" id="KW-0133">Cell shape</keyword>
<evidence type="ECO:0000259" key="11">
    <source>
        <dbReference type="Pfam" id="PF08245"/>
    </source>
</evidence>
<dbReference type="PANTHER" id="PTHR23135:SF4">
    <property type="entry name" value="UDP-N-ACETYLMURAMOYL-L-ALANYL-D-GLUTAMATE--2,6-DIAMINOPIMELATE LIGASE MURE HOMOLOG, CHLOROPLASTIC"/>
    <property type="match status" value="1"/>
</dbReference>
<keyword evidence="7" id="KW-0547">Nucleotide-binding</keyword>
<feature type="binding site" evidence="7">
    <location>
        <position position="45"/>
    </location>
    <ligand>
        <name>UDP-N-acetyl-alpha-D-muramoyl-L-alanyl-D-glutamate</name>
        <dbReference type="ChEBI" id="CHEBI:83900"/>
    </ligand>
</feature>
<dbReference type="SUPFAM" id="SSF53623">
    <property type="entry name" value="MurD-like peptide ligases, catalytic domain"/>
    <property type="match status" value="1"/>
</dbReference>
<dbReference type="InterPro" id="IPR036615">
    <property type="entry name" value="Mur_ligase_C_dom_sf"/>
</dbReference>
<dbReference type="NCBIfam" id="TIGR01085">
    <property type="entry name" value="murE"/>
    <property type="match status" value="1"/>
</dbReference>
<keyword evidence="2 7" id="KW-0132">Cell division</keyword>
<dbReference type="InterPro" id="IPR005761">
    <property type="entry name" value="UDP-N-AcMur-Glu-dNH2Pim_ligase"/>
</dbReference>
<dbReference type="Pfam" id="PF08245">
    <property type="entry name" value="Mur_ligase_M"/>
    <property type="match status" value="1"/>
</dbReference>
<sequence length="523" mass="54069">MPGPTESLDDRPLSVDPLPLRRLEQLLGVSCQPAAPDITVSGVALGSARVRPGDLYAALPGARTHGARFTSDAVAAGAVAVLTDPTGSPAATGAGVPVLVIEQPRYRLGEVARAVYGDPSAALLTLGVTGTQGKTTTTAMMGSALRSAGRHAGVVGTLGTCVDGRPVRSALTTPEAPDLQALFAVMREQGVDACAMEVSSHALVQRRVDGVLFDVAVFLNLGRDHLDFHADLEDYFAAKADLFTAARARRAVVDIDDEHGRRLASSTELPVTTVAVDRPADWRAVDVRTEPTGSTFTLVGPDGRRPAAVPLPGAFNVRNALAATVALVLGGLDVDAAVAGIAAAPEVPGRMQRVELPRGDSPDVALPSVVVDYAHKPDALVAVLEALRTTTGGRLWVVLGAGGDRDRGKRPLMGEVSAARADVVVVTDDNPRTEDPAAIRAAVLRGASAGPAEVREVADRGDAVRTAILEAAPGDCVVVAGKGHEGGQEVGGVVHPFDDREVAAQALAERRARAKGLAEGRRR</sequence>
<dbReference type="Pfam" id="PF01225">
    <property type="entry name" value="Mur_ligase"/>
    <property type="match status" value="1"/>
</dbReference>
<keyword evidence="7 12" id="KW-0436">Ligase</keyword>
<dbReference type="GO" id="GO:0009252">
    <property type="term" value="P:peptidoglycan biosynthetic process"/>
    <property type="evidence" value="ECO:0007669"/>
    <property type="project" value="UniProtKB-UniRule"/>
</dbReference>
<dbReference type="InterPro" id="IPR013221">
    <property type="entry name" value="Mur_ligase_cen"/>
</dbReference>
<feature type="binding site" evidence="7">
    <location>
        <position position="207"/>
    </location>
    <ligand>
        <name>UDP-N-acetyl-alpha-D-muramoyl-L-alanyl-D-glutamate</name>
        <dbReference type="ChEBI" id="CHEBI:83900"/>
    </ligand>
</feature>
<dbReference type="InterPro" id="IPR036565">
    <property type="entry name" value="Mur-like_cat_sf"/>
</dbReference>
<feature type="domain" description="Mur ligase C-terminal" evidence="10">
    <location>
        <begin position="349"/>
        <end position="483"/>
    </location>
</feature>
<comment type="caution">
    <text evidence="7">Lacks conserved residue(s) required for the propagation of feature annotation.</text>
</comment>
<dbReference type="GO" id="GO:0000287">
    <property type="term" value="F:magnesium ion binding"/>
    <property type="evidence" value="ECO:0007669"/>
    <property type="project" value="UniProtKB-UniRule"/>
</dbReference>
<dbReference type="GO" id="GO:0008765">
    <property type="term" value="F:UDP-N-acetylmuramoylalanyl-D-glutamate-2,6-diaminopimelate ligase activity"/>
    <property type="evidence" value="ECO:0007669"/>
    <property type="project" value="UniProtKB-UniRule"/>
</dbReference>
<feature type="binding site" evidence="7">
    <location>
        <position position="405"/>
    </location>
    <ligand>
        <name>meso-2,6-diaminopimelate</name>
        <dbReference type="ChEBI" id="CHEBI:57791"/>
    </ligand>
</feature>
<comment type="catalytic activity">
    <reaction evidence="7">
        <text>UDP-N-acetyl-alpha-D-muramoyl-L-alanyl-D-glutamate + meso-2,6-diaminopimelate + ATP = UDP-N-acetyl-alpha-D-muramoyl-L-alanyl-gamma-D-glutamyl-meso-2,6-diaminopimelate + ADP + phosphate + H(+)</text>
        <dbReference type="Rhea" id="RHEA:23676"/>
        <dbReference type="ChEBI" id="CHEBI:15378"/>
        <dbReference type="ChEBI" id="CHEBI:30616"/>
        <dbReference type="ChEBI" id="CHEBI:43474"/>
        <dbReference type="ChEBI" id="CHEBI:57791"/>
        <dbReference type="ChEBI" id="CHEBI:83900"/>
        <dbReference type="ChEBI" id="CHEBI:83905"/>
        <dbReference type="ChEBI" id="CHEBI:456216"/>
        <dbReference type="EC" id="6.3.2.13"/>
    </reaction>
</comment>
<feature type="domain" description="Mur ligase central" evidence="11">
    <location>
        <begin position="128"/>
        <end position="326"/>
    </location>
</feature>
<evidence type="ECO:0000256" key="6">
    <source>
        <dbReference type="ARBA" id="ARBA00023316"/>
    </source>
</evidence>
<feature type="binding site" evidence="7">
    <location>
        <position position="47"/>
    </location>
    <ligand>
        <name>UDP-N-acetyl-alpha-D-muramoyl-L-alanyl-D-glutamate</name>
        <dbReference type="ChEBI" id="CHEBI:83900"/>
    </ligand>
</feature>